<feature type="region of interest" description="Disordered" evidence="1">
    <location>
        <begin position="60"/>
        <end position="81"/>
    </location>
</feature>
<proteinExistence type="predicted"/>
<gene>
    <name evidence="2" type="ORF">PCASD_00981</name>
</gene>
<evidence type="ECO:0000313" key="3">
    <source>
        <dbReference type="Proteomes" id="UP000235392"/>
    </source>
</evidence>
<evidence type="ECO:0000313" key="2">
    <source>
        <dbReference type="EMBL" id="PLW51211.1"/>
    </source>
</evidence>
<dbReference type="AlphaFoldDB" id="A0A2N5VMK4"/>
<organism evidence="2 3">
    <name type="scientific">Puccinia coronata f. sp. avenae</name>
    <dbReference type="NCBI Taxonomy" id="200324"/>
    <lineage>
        <taxon>Eukaryota</taxon>
        <taxon>Fungi</taxon>
        <taxon>Dikarya</taxon>
        <taxon>Basidiomycota</taxon>
        <taxon>Pucciniomycotina</taxon>
        <taxon>Pucciniomycetes</taxon>
        <taxon>Pucciniales</taxon>
        <taxon>Pucciniaceae</taxon>
        <taxon>Puccinia</taxon>
    </lineage>
</organism>
<feature type="compositionally biased region" description="Polar residues" evidence="1">
    <location>
        <begin position="63"/>
        <end position="81"/>
    </location>
</feature>
<accession>A0A2N5VMK4</accession>
<comment type="caution">
    <text evidence="2">The sequence shown here is derived from an EMBL/GenBank/DDBJ whole genome shotgun (WGS) entry which is preliminary data.</text>
</comment>
<sequence>MAASVKPPYHGTTIRTTQWANGRGLHSSTIQGFVLPSASQITGTTSEIALEMHDSASPDILFTTPSASQRGGTTTTPSASSKGAPTNFICVVTFTIFSPEKRQTKTKKVEIKWNAYKSIKNSAISFDTACIDWTTFQKMVRLESGKSFSTMPAKIEEGSKSDPPTITWSAYILHNKDYPKATPVSISSDTDFQNWIQTIIEVRAKRGGIVLTMENPQVKEQLAHKEALLAKLLCAESSRIASLSRPGASDEENSSCEDYEDLEIYVDEIYNKWGTVGEYGRKLPCFPHPTDSEQYILLTGDAVDTWGKALLKKTPGVSVESPPSSLKYETRKKSPSKNSTGTAANAAPLDNSQLVAIATAVAQAQVLAQGATGGDNLSAHQAPSPASSDDKSGQGTMSAYLDFAGIVENKSVILEILLTNDIDQYHLFKPLHFSQENLLSIGLKIGTIAKLRSSVGKYKRHLKSSSSIN</sequence>
<protein>
    <submittedName>
        <fullName evidence="2">Uncharacterized protein</fullName>
    </submittedName>
</protein>
<feature type="region of interest" description="Disordered" evidence="1">
    <location>
        <begin position="314"/>
        <end position="345"/>
    </location>
</feature>
<dbReference type="Proteomes" id="UP000235392">
    <property type="component" value="Unassembled WGS sequence"/>
</dbReference>
<evidence type="ECO:0000256" key="1">
    <source>
        <dbReference type="SAM" id="MobiDB-lite"/>
    </source>
</evidence>
<dbReference type="EMBL" id="PGCI01000006">
    <property type="protein sequence ID" value="PLW51211.1"/>
    <property type="molecule type" value="Genomic_DNA"/>
</dbReference>
<name>A0A2N5VMK4_9BASI</name>
<reference evidence="2 3" key="1">
    <citation type="submission" date="2017-11" db="EMBL/GenBank/DDBJ databases">
        <title>De novo assembly and phasing of dikaryotic genomes from two isolates of Puccinia coronata f. sp. avenae, the causal agent of oat crown rust.</title>
        <authorList>
            <person name="Miller M.E."/>
            <person name="Zhang Y."/>
            <person name="Omidvar V."/>
            <person name="Sperschneider J."/>
            <person name="Schwessinger B."/>
            <person name="Raley C."/>
            <person name="Palmer J.M."/>
            <person name="Garnica D."/>
            <person name="Upadhyaya N."/>
            <person name="Rathjen J."/>
            <person name="Taylor J.M."/>
            <person name="Park R.F."/>
            <person name="Dodds P.N."/>
            <person name="Hirsch C.D."/>
            <person name="Kianian S.F."/>
            <person name="Figueroa M."/>
        </authorList>
    </citation>
    <scope>NUCLEOTIDE SEQUENCE [LARGE SCALE GENOMIC DNA]</scope>
    <source>
        <strain evidence="2">12SD80</strain>
    </source>
</reference>